<evidence type="ECO:0000259" key="6">
    <source>
        <dbReference type="Pfam" id="PF03016"/>
    </source>
</evidence>
<keyword evidence="3" id="KW-0808">Transferase</keyword>
<sequence length="392" mass="45479">MDKDSQNFPIDGKRDNPCSGKYMYVHRLPSRFNSDSLKDSRTLNKWFDMCSSIMNSGFGPRIETPQVIFHNRMKQYKCLTNNSSMASAVFVPFYAGLDVGRYLWDYNTTVRDCLPYDIVDWLRNRAEWKRLWGQDHFFTIWKSTGLGGNKLMPLPESMNMTMLSTETSSYCNEFSVPYPTYFRPSTYIDVIHWQKQVRSRKRRYLFYFASAPHPTMNDSIRIQIINKCLTSKNTCKLLDCNSSANKCGTPVQVLKVFRNSVFCLHPPGDSYTMCSMFNSILAGCIPVFFHPYSAYAQYIWYFPKNYTSYSVYIPANDIKHGSVSINESLSRFPEDRVVAMRKEVVKLIPKRVEKVKKDAKEEKDPSVGFAAWNCWKLKLSGIMGDPPLEQLF</sequence>
<dbReference type="EMBL" id="CM017619">
    <property type="protein sequence ID" value="TYI06438.1"/>
    <property type="molecule type" value="Genomic_DNA"/>
</dbReference>
<reference evidence="7 8" key="1">
    <citation type="submission" date="2019-07" db="EMBL/GenBank/DDBJ databases">
        <title>WGS assembly of Gossypium tomentosum.</title>
        <authorList>
            <person name="Chen Z.J."/>
            <person name="Sreedasyam A."/>
            <person name="Ando A."/>
            <person name="Song Q."/>
            <person name="De L."/>
            <person name="Hulse-Kemp A."/>
            <person name="Ding M."/>
            <person name="Ye W."/>
            <person name="Kirkbride R."/>
            <person name="Jenkins J."/>
            <person name="Plott C."/>
            <person name="Lovell J."/>
            <person name="Lin Y.-M."/>
            <person name="Vaughn R."/>
            <person name="Liu B."/>
            <person name="Li W."/>
            <person name="Simpson S."/>
            <person name="Scheffler B."/>
            <person name="Saski C."/>
            <person name="Grover C."/>
            <person name="Hu G."/>
            <person name="Conover J."/>
            <person name="Carlson J."/>
            <person name="Shu S."/>
            <person name="Boston L."/>
            <person name="Williams M."/>
            <person name="Peterson D."/>
            <person name="Mcgee K."/>
            <person name="Jones D."/>
            <person name="Wendel J."/>
            <person name="Stelly D."/>
            <person name="Grimwood J."/>
            <person name="Schmutz J."/>
        </authorList>
    </citation>
    <scope>NUCLEOTIDE SEQUENCE [LARGE SCALE GENOMIC DNA]</scope>
    <source>
        <strain evidence="7">7179.01</strain>
    </source>
</reference>
<keyword evidence="3" id="KW-0328">Glycosyltransferase</keyword>
<evidence type="ECO:0000313" key="8">
    <source>
        <dbReference type="Proteomes" id="UP000322667"/>
    </source>
</evidence>
<dbReference type="Proteomes" id="UP000322667">
    <property type="component" value="Chromosome A10"/>
</dbReference>
<evidence type="ECO:0000256" key="4">
    <source>
        <dbReference type="ARBA" id="ARBA00022968"/>
    </source>
</evidence>
<comment type="subcellular location">
    <subcellularLocation>
        <location evidence="1">Golgi apparatus membrane</location>
        <topology evidence="1">Single-pass type II membrane protein</topology>
    </subcellularLocation>
</comment>
<accession>A0A5D2NQJ1</accession>
<proteinExistence type="inferred from homology"/>
<feature type="domain" description="Exostosin GT47" evidence="6">
    <location>
        <begin position="18"/>
        <end position="328"/>
    </location>
</feature>
<keyword evidence="4" id="KW-0812">Transmembrane</keyword>
<keyword evidence="5" id="KW-0333">Golgi apparatus</keyword>
<name>A0A5D2NQJ1_GOSTO</name>
<evidence type="ECO:0000313" key="7">
    <source>
        <dbReference type="EMBL" id="TYI06438.1"/>
    </source>
</evidence>
<evidence type="ECO:0000256" key="1">
    <source>
        <dbReference type="ARBA" id="ARBA00004323"/>
    </source>
</evidence>
<dbReference type="InterPro" id="IPR004263">
    <property type="entry name" value="Exostosin"/>
</dbReference>
<dbReference type="PANTHER" id="PTHR11062:SF316">
    <property type="entry name" value="XYLOGLUCAN GALACTOSYLTRANSFERASE GT12-RELATED"/>
    <property type="match status" value="1"/>
</dbReference>
<organism evidence="7 8">
    <name type="scientific">Gossypium tomentosum</name>
    <name type="common">Hawaiian cotton</name>
    <name type="synonym">Gossypium sandvicense</name>
    <dbReference type="NCBI Taxonomy" id="34277"/>
    <lineage>
        <taxon>Eukaryota</taxon>
        <taxon>Viridiplantae</taxon>
        <taxon>Streptophyta</taxon>
        <taxon>Embryophyta</taxon>
        <taxon>Tracheophyta</taxon>
        <taxon>Spermatophyta</taxon>
        <taxon>Magnoliopsida</taxon>
        <taxon>eudicotyledons</taxon>
        <taxon>Gunneridae</taxon>
        <taxon>Pentapetalae</taxon>
        <taxon>rosids</taxon>
        <taxon>malvids</taxon>
        <taxon>Malvales</taxon>
        <taxon>Malvaceae</taxon>
        <taxon>Malvoideae</taxon>
        <taxon>Gossypium</taxon>
    </lineage>
</organism>
<dbReference type="GO" id="GO:0000139">
    <property type="term" value="C:Golgi membrane"/>
    <property type="evidence" value="ECO:0007669"/>
    <property type="project" value="UniProtKB-SubCell"/>
</dbReference>
<dbReference type="InterPro" id="IPR040911">
    <property type="entry name" value="Exostosin_GT47"/>
</dbReference>
<evidence type="ECO:0000256" key="5">
    <source>
        <dbReference type="ARBA" id="ARBA00023034"/>
    </source>
</evidence>
<dbReference type="AlphaFoldDB" id="A0A5D2NQJ1"/>
<gene>
    <name evidence="7" type="ORF">ES332_A10G159500v1</name>
</gene>
<comment type="similarity">
    <text evidence="2">Belongs to the glycosyltransferase 47 family.</text>
</comment>
<evidence type="ECO:0000256" key="3">
    <source>
        <dbReference type="ARBA" id="ARBA00022676"/>
    </source>
</evidence>
<dbReference type="PANTHER" id="PTHR11062">
    <property type="entry name" value="EXOSTOSIN HEPARAN SULFATE GLYCOSYLTRANSFERASE -RELATED"/>
    <property type="match status" value="1"/>
</dbReference>
<protein>
    <recommendedName>
        <fullName evidence="6">Exostosin GT47 domain-containing protein</fullName>
    </recommendedName>
</protein>
<evidence type="ECO:0000256" key="2">
    <source>
        <dbReference type="ARBA" id="ARBA00010271"/>
    </source>
</evidence>
<keyword evidence="8" id="KW-1185">Reference proteome</keyword>
<dbReference type="GO" id="GO:0016757">
    <property type="term" value="F:glycosyltransferase activity"/>
    <property type="evidence" value="ECO:0007669"/>
    <property type="project" value="UniProtKB-KW"/>
</dbReference>
<dbReference type="Pfam" id="PF03016">
    <property type="entry name" value="Exostosin_GT47"/>
    <property type="match status" value="1"/>
</dbReference>
<keyword evidence="4" id="KW-0735">Signal-anchor</keyword>